<dbReference type="CDD" id="cd04735">
    <property type="entry name" value="OYE_like_4_FMN"/>
    <property type="match status" value="1"/>
</dbReference>
<reference evidence="4 5" key="1">
    <citation type="submission" date="2021-11" db="EMBL/GenBank/DDBJ databases">
        <authorList>
            <person name="Depoorter E."/>
        </authorList>
    </citation>
    <scope>NUCLEOTIDE SEQUENCE [LARGE SCALE GENOMIC DNA]</scope>
    <source>
        <strain evidence="4 5">LMG 24289</strain>
    </source>
</reference>
<proteinExistence type="predicted"/>
<dbReference type="GO" id="GO:0016491">
    <property type="term" value="F:oxidoreductase activity"/>
    <property type="evidence" value="ECO:0007669"/>
    <property type="project" value="UniProtKB-KW"/>
</dbReference>
<accession>A0ABN8BJV5</accession>
<protein>
    <submittedName>
        <fullName evidence="4">Oxidoreductase</fullName>
        <ecNumber evidence="4">1.-.-.-</ecNumber>
    </submittedName>
</protein>
<evidence type="ECO:0000313" key="5">
    <source>
        <dbReference type="Proteomes" id="UP000789707"/>
    </source>
</evidence>
<dbReference type="InterPro" id="IPR001155">
    <property type="entry name" value="OxRdtase_FMN_N"/>
</dbReference>
<evidence type="ECO:0000259" key="3">
    <source>
        <dbReference type="Pfam" id="PF00724"/>
    </source>
</evidence>
<evidence type="ECO:0000256" key="2">
    <source>
        <dbReference type="ARBA" id="ARBA00023002"/>
    </source>
</evidence>
<dbReference type="InterPro" id="IPR013785">
    <property type="entry name" value="Aldolase_TIM"/>
</dbReference>
<feature type="domain" description="NADH:flavin oxidoreductase/NADH oxidase N-terminal" evidence="3">
    <location>
        <begin position="8"/>
        <end position="331"/>
    </location>
</feature>
<gene>
    <name evidence="4" type="ORF">WFA24289_01225</name>
</gene>
<dbReference type="RefSeq" id="WP_230096949.1">
    <property type="nucleotide sequence ID" value="NZ_CAKKNS010000005.1"/>
</dbReference>
<dbReference type="EMBL" id="CAKKNS010000005">
    <property type="protein sequence ID" value="CAH0416909.1"/>
    <property type="molecule type" value="Genomic_DNA"/>
</dbReference>
<evidence type="ECO:0000256" key="1">
    <source>
        <dbReference type="ARBA" id="ARBA00022630"/>
    </source>
</evidence>
<dbReference type="Gene3D" id="3.20.20.70">
    <property type="entry name" value="Aldolase class I"/>
    <property type="match status" value="1"/>
</dbReference>
<dbReference type="SUPFAM" id="SSF51395">
    <property type="entry name" value="FMN-linked oxidoreductases"/>
    <property type="match status" value="1"/>
</dbReference>
<dbReference type="PANTHER" id="PTHR43656">
    <property type="entry name" value="BINDING OXIDOREDUCTASE, PUTATIVE (AFU_ORTHOLOGUE AFUA_2G08260)-RELATED"/>
    <property type="match status" value="1"/>
</dbReference>
<name>A0ABN8BJV5_9LACO</name>
<organism evidence="4 5">
    <name type="scientific">Periweissella fabaria</name>
    <dbReference type="NCBI Taxonomy" id="546157"/>
    <lineage>
        <taxon>Bacteria</taxon>
        <taxon>Bacillati</taxon>
        <taxon>Bacillota</taxon>
        <taxon>Bacilli</taxon>
        <taxon>Lactobacillales</taxon>
        <taxon>Lactobacillaceae</taxon>
        <taxon>Periweissella</taxon>
    </lineage>
</organism>
<keyword evidence="5" id="KW-1185">Reference proteome</keyword>
<evidence type="ECO:0000313" key="4">
    <source>
        <dbReference type="EMBL" id="CAH0416909.1"/>
    </source>
</evidence>
<dbReference type="Pfam" id="PF00724">
    <property type="entry name" value="Oxidored_FMN"/>
    <property type="match status" value="1"/>
</dbReference>
<dbReference type="EC" id="1.-.-.-" evidence="4"/>
<dbReference type="InterPro" id="IPR051799">
    <property type="entry name" value="NADH_flavin_oxidoreductase"/>
</dbReference>
<dbReference type="PANTHER" id="PTHR43656:SF2">
    <property type="entry name" value="BINDING OXIDOREDUCTASE, PUTATIVE (AFU_ORTHOLOGUE AFUA_2G08260)-RELATED"/>
    <property type="match status" value="1"/>
</dbReference>
<dbReference type="Proteomes" id="UP000789707">
    <property type="component" value="Unassembled WGS sequence"/>
</dbReference>
<comment type="caution">
    <text evidence="4">The sequence shown here is derived from an EMBL/GenBank/DDBJ whole genome shotgun (WGS) entry which is preliminary data.</text>
</comment>
<keyword evidence="1" id="KW-0285">Flavoprotein</keyword>
<keyword evidence="2 4" id="KW-0560">Oxidoreductase</keyword>
<sequence>MPNYTFLKPFTFKNGVTLSNRIVMSPMTNSASFFDGSVTDDEIAYYAARNTVGLQITAVANVDARGKGFEGELSVADDRFIPGLTKLATAMKANGAKAILQIFSAGRMTNSTILRGLEPVSASAIPATNPHAQTPHALSDTEIAELIGAFGEATRRAIQAGFDGVEIHGANTYLLQQFFSPHSNRRDDQWGGSLDARMQLALAVIQQVITIKNQYADKQFIIGYRISPEEPETPGIRLDDTLKFVDVLAEQPLDYLHVSTRQFDQLPFRDATDTITPINTQIKTVLNNRLPLIVVGGIQKPADAEQALASGAALAALGRELIYEPQWVTKTINNQSETINYTLDLNRLDELVIPRGFAYILQTVFKGMIDFKD</sequence>